<evidence type="ECO:0000256" key="2">
    <source>
        <dbReference type="ARBA" id="ARBA00022532"/>
    </source>
</evidence>
<dbReference type="PANTHER" id="PTHR11815:SF10">
    <property type="entry name" value="SUCCINATE--COA LIGASE [GDP-FORMING] SUBUNIT BETA, MITOCHONDRIAL"/>
    <property type="match status" value="1"/>
</dbReference>
<gene>
    <name evidence="8 10" type="primary">sucC</name>
    <name evidence="10" type="ordered locus">AMED_4570</name>
</gene>
<comment type="function">
    <text evidence="8">Succinyl-CoA synthetase functions in the citric acid cycle (TCA), coupling the hydrolysis of succinyl-CoA to the synthesis of either ATP or GTP and thus represents the only step of substrate-level phosphorylation in the TCA. The beta subunit provides nucleotide specificity of the enzyme and binds the substrate succinate, while the binding sites for coenzyme A and phosphate are found in the alpha subunit.</text>
</comment>
<dbReference type="GO" id="GO:0004775">
    <property type="term" value="F:succinate-CoA ligase (ADP-forming) activity"/>
    <property type="evidence" value="ECO:0007669"/>
    <property type="project" value="UniProtKB-UniRule"/>
</dbReference>
<sequence>MDLFEHEARELFEKHGVPVPRGRVAADPAAARAAAVALGAPVVIKAQVKTGGRGKAGGVRVVHTADDAEQAADDILGMDIKGHRVHRVLVTEASEIADEYYLSFLLDRAGRTFLAMASAEGGMDIEEVAATRPDALVRVPVDPLAGIDATAVAAAFPADVRAEVAGVVEKLWEVFAAEDCTLVEVNPLALTATGIVALDGKITLDDNAAFRRSSAFDDTSDGDPLEREARAKGLNYVKLDGDIGVIGNGAGLVMSTLDVVAAAAEAGARGPANFLDIGGGASAQVMVDGLTVILGDPQVRSVFVNVFGGITACDAVATGIVRSVEVLGSRATKPLVVRLDGNNVTEGRRILAEAAHPLVTVVATMDDAAREAAKLAIAEG</sequence>
<dbReference type="GO" id="GO:0006099">
    <property type="term" value="P:tricarboxylic acid cycle"/>
    <property type="evidence" value="ECO:0007669"/>
    <property type="project" value="UniProtKB-UniRule"/>
</dbReference>
<dbReference type="EMBL" id="CP002000">
    <property type="protein sequence ID" value="ADJ46340.1"/>
    <property type="molecule type" value="Genomic_DNA"/>
</dbReference>
<accession>A0A0H3D5P4</accession>
<keyword evidence="6 8" id="KW-0067">ATP-binding</keyword>
<evidence type="ECO:0000256" key="1">
    <source>
        <dbReference type="ARBA" id="ARBA00009182"/>
    </source>
</evidence>
<dbReference type="InterPro" id="IPR005811">
    <property type="entry name" value="SUCC_ACL_C"/>
</dbReference>
<evidence type="ECO:0000313" key="11">
    <source>
        <dbReference type="Proteomes" id="UP000000328"/>
    </source>
</evidence>
<dbReference type="EC" id="6.2.1.5" evidence="8"/>
<dbReference type="InterPro" id="IPR011761">
    <property type="entry name" value="ATP-grasp"/>
</dbReference>
<evidence type="ECO:0000256" key="6">
    <source>
        <dbReference type="ARBA" id="ARBA00022840"/>
    </source>
</evidence>
<dbReference type="GO" id="GO:0004776">
    <property type="term" value="F:succinate-CoA ligase (GDP-forming) activity"/>
    <property type="evidence" value="ECO:0007669"/>
    <property type="project" value="RHEA"/>
</dbReference>
<dbReference type="AlphaFoldDB" id="A0A0H3D5P4"/>
<feature type="binding site" evidence="8">
    <location>
        <position position="45"/>
    </location>
    <ligand>
        <name>ATP</name>
        <dbReference type="ChEBI" id="CHEBI:30616"/>
    </ligand>
</feature>
<dbReference type="PROSITE" id="PS50975">
    <property type="entry name" value="ATP_GRASP"/>
    <property type="match status" value="1"/>
</dbReference>
<dbReference type="SUPFAM" id="SSF52210">
    <property type="entry name" value="Succinyl-CoA synthetase domains"/>
    <property type="match status" value="1"/>
</dbReference>
<name>A0A0H3D5P4_AMYMU</name>
<feature type="binding site" evidence="8">
    <location>
        <begin position="52"/>
        <end position="54"/>
    </location>
    <ligand>
        <name>ATP</name>
        <dbReference type="ChEBI" id="CHEBI:30616"/>
    </ligand>
</feature>
<comment type="similarity">
    <text evidence="1 8">Belongs to the succinate/malate CoA ligase beta subunit family.</text>
</comment>
<dbReference type="KEGG" id="amd:AMED_4570"/>
<reference evidence="10 11" key="1">
    <citation type="journal article" date="2010" name="Cell Res.">
        <title>Complete genome sequence of the rifamycin SV-producing Amycolatopsis mediterranei U32 revealed its genetic characteristics in phylogeny and metabolism.</title>
        <authorList>
            <person name="Zhao W."/>
            <person name="Zhong Y."/>
            <person name="Yuan H."/>
            <person name="Wang J."/>
            <person name="Zheng H."/>
            <person name="Wang Y."/>
            <person name="Cen X."/>
            <person name="Xu F."/>
            <person name="Bai J."/>
            <person name="Han X."/>
            <person name="Lu G."/>
            <person name="Zhu Y."/>
            <person name="Shao Z."/>
            <person name="Yan H."/>
            <person name="Li C."/>
            <person name="Peng N."/>
            <person name="Zhang Z."/>
            <person name="Zhang Y."/>
            <person name="Lin W."/>
            <person name="Fan Y."/>
            <person name="Qin Z."/>
            <person name="Hu Y."/>
            <person name="Zhu B."/>
            <person name="Wang S."/>
            <person name="Ding X."/>
            <person name="Zhao G.P."/>
        </authorList>
    </citation>
    <scope>NUCLEOTIDE SEQUENCE [LARGE SCALE GENOMIC DNA]</scope>
    <source>
        <strain evidence="11">U-32</strain>
    </source>
</reference>
<dbReference type="Proteomes" id="UP000000328">
    <property type="component" value="Chromosome"/>
</dbReference>
<organism evidence="10 11">
    <name type="scientific">Amycolatopsis mediterranei (strain U-32)</name>
    <dbReference type="NCBI Taxonomy" id="749927"/>
    <lineage>
        <taxon>Bacteria</taxon>
        <taxon>Bacillati</taxon>
        <taxon>Actinomycetota</taxon>
        <taxon>Actinomycetes</taxon>
        <taxon>Pseudonocardiales</taxon>
        <taxon>Pseudonocardiaceae</taxon>
        <taxon>Amycolatopsis</taxon>
    </lineage>
</organism>
<dbReference type="InterPro" id="IPR016102">
    <property type="entry name" value="Succinyl-CoA_synth-like"/>
</dbReference>
<feature type="binding site" evidence="8">
    <location>
        <position position="199"/>
    </location>
    <ligand>
        <name>Mg(2+)</name>
        <dbReference type="ChEBI" id="CHEBI:18420"/>
    </ligand>
</feature>
<dbReference type="FunFam" id="3.30.470.20:FF:000002">
    <property type="entry name" value="Succinate--CoA ligase [ADP-forming] subunit beta"/>
    <property type="match status" value="1"/>
</dbReference>
<comment type="catalytic activity">
    <reaction evidence="8">
        <text>GTP + succinate + CoA = succinyl-CoA + GDP + phosphate</text>
        <dbReference type="Rhea" id="RHEA:22120"/>
        <dbReference type="ChEBI" id="CHEBI:30031"/>
        <dbReference type="ChEBI" id="CHEBI:37565"/>
        <dbReference type="ChEBI" id="CHEBI:43474"/>
        <dbReference type="ChEBI" id="CHEBI:57287"/>
        <dbReference type="ChEBI" id="CHEBI:57292"/>
        <dbReference type="ChEBI" id="CHEBI:58189"/>
    </reaction>
</comment>
<dbReference type="GO" id="GO:0006104">
    <property type="term" value="P:succinyl-CoA metabolic process"/>
    <property type="evidence" value="ECO:0007669"/>
    <property type="project" value="TreeGrafter"/>
</dbReference>
<dbReference type="Pfam" id="PF08442">
    <property type="entry name" value="ATP-grasp_2"/>
    <property type="match status" value="1"/>
</dbReference>
<dbReference type="FunFam" id="3.40.50.261:FF:000007">
    <property type="entry name" value="Succinate--CoA ligase [ADP-forming] subunit beta"/>
    <property type="match status" value="1"/>
</dbReference>
<feature type="binding site" evidence="8">
    <location>
        <position position="94"/>
    </location>
    <ligand>
        <name>ATP</name>
        <dbReference type="ChEBI" id="CHEBI:30616"/>
    </ligand>
</feature>
<comment type="caution">
    <text evidence="8">Lacks conserved residue(s) required for the propagation of feature annotation.</text>
</comment>
<comment type="pathway">
    <text evidence="8">Carbohydrate metabolism; tricarboxylic acid cycle; succinate from succinyl-CoA (ligase route): step 1/1.</text>
</comment>
<dbReference type="GO" id="GO:0005829">
    <property type="term" value="C:cytosol"/>
    <property type="evidence" value="ECO:0007669"/>
    <property type="project" value="TreeGrafter"/>
</dbReference>
<dbReference type="GO" id="GO:0005524">
    <property type="term" value="F:ATP binding"/>
    <property type="evidence" value="ECO:0007669"/>
    <property type="project" value="UniProtKB-UniRule"/>
</dbReference>
<evidence type="ECO:0000256" key="5">
    <source>
        <dbReference type="ARBA" id="ARBA00022741"/>
    </source>
</evidence>
<dbReference type="Gene3D" id="3.30.470.20">
    <property type="entry name" value="ATP-grasp fold, B domain"/>
    <property type="match status" value="1"/>
</dbReference>
<dbReference type="PATRIC" id="fig|749927.5.peg.4729"/>
<dbReference type="eggNOG" id="COG0045">
    <property type="taxonomic scope" value="Bacteria"/>
</dbReference>
<evidence type="ECO:0000256" key="8">
    <source>
        <dbReference type="HAMAP-Rule" id="MF_00558"/>
    </source>
</evidence>
<evidence type="ECO:0000259" key="9">
    <source>
        <dbReference type="PROSITE" id="PS50975"/>
    </source>
</evidence>
<dbReference type="UniPathway" id="UPA00223">
    <property type="reaction ID" value="UER00999"/>
</dbReference>
<keyword evidence="2 8" id="KW-0816">Tricarboxylic acid cycle</keyword>
<dbReference type="InterPro" id="IPR013650">
    <property type="entry name" value="ATP-grasp_succ-CoA_synth-type"/>
</dbReference>
<evidence type="ECO:0000256" key="4">
    <source>
        <dbReference type="ARBA" id="ARBA00022723"/>
    </source>
</evidence>
<feature type="binding site" evidence="8">
    <location>
        <position position="99"/>
    </location>
    <ligand>
        <name>ATP</name>
        <dbReference type="ChEBI" id="CHEBI:30616"/>
    </ligand>
</feature>
<dbReference type="GO" id="GO:0000287">
    <property type="term" value="F:magnesium ion binding"/>
    <property type="evidence" value="ECO:0007669"/>
    <property type="project" value="UniProtKB-UniRule"/>
</dbReference>
<dbReference type="Gene3D" id="3.30.1490.20">
    <property type="entry name" value="ATP-grasp fold, A domain"/>
    <property type="match status" value="1"/>
</dbReference>
<comment type="cofactor">
    <cofactor evidence="8">
        <name>Mg(2+)</name>
        <dbReference type="ChEBI" id="CHEBI:18420"/>
    </cofactor>
    <text evidence="8">Binds 1 Mg(2+) ion per subunit.</text>
</comment>
<evidence type="ECO:0000256" key="3">
    <source>
        <dbReference type="ARBA" id="ARBA00022598"/>
    </source>
</evidence>
<dbReference type="PIRSF" id="PIRSF001554">
    <property type="entry name" value="SucCS_beta"/>
    <property type="match status" value="1"/>
</dbReference>
<dbReference type="GeneID" id="92872292"/>
<keyword evidence="5 8" id="KW-0547">Nucleotide-binding</keyword>
<dbReference type="GO" id="GO:0042709">
    <property type="term" value="C:succinate-CoA ligase complex"/>
    <property type="evidence" value="ECO:0007669"/>
    <property type="project" value="TreeGrafter"/>
</dbReference>
<dbReference type="Gene3D" id="3.40.50.261">
    <property type="entry name" value="Succinyl-CoA synthetase domains"/>
    <property type="match status" value="1"/>
</dbReference>
<keyword evidence="7 8" id="KW-0460">Magnesium</keyword>
<comment type="subunit">
    <text evidence="8">Heterotetramer of two alpha and two beta subunits.</text>
</comment>
<dbReference type="FunFam" id="3.30.1490.20:FF:000014">
    <property type="entry name" value="Succinate--CoA ligase [ADP-forming] subunit beta"/>
    <property type="match status" value="1"/>
</dbReference>
<dbReference type="RefSeq" id="WP_013226409.1">
    <property type="nucleotide sequence ID" value="NC_014318.1"/>
</dbReference>
<dbReference type="HAMAP" id="MF_00558">
    <property type="entry name" value="Succ_CoA_beta"/>
    <property type="match status" value="1"/>
</dbReference>
<evidence type="ECO:0000313" key="10">
    <source>
        <dbReference type="EMBL" id="ADJ46340.1"/>
    </source>
</evidence>
<dbReference type="InterPro" id="IPR013815">
    <property type="entry name" value="ATP_grasp_subdomain_1"/>
</dbReference>
<feature type="binding site" evidence="8">
    <location>
        <position position="186"/>
    </location>
    <ligand>
        <name>Mg(2+)</name>
        <dbReference type="ChEBI" id="CHEBI:18420"/>
    </ligand>
</feature>
<feature type="binding site" evidence="8">
    <location>
        <begin position="309"/>
        <end position="311"/>
    </location>
    <ligand>
        <name>substrate</name>
        <note>ligand shared with subunit alpha</note>
    </ligand>
</feature>
<dbReference type="SUPFAM" id="SSF56059">
    <property type="entry name" value="Glutathione synthetase ATP-binding domain-like"/>
    <property type="match status" value="1"/>
</dbReference>
<feature type="domain" description="ATP-grasp" evidence="9">
    <location>
        <begin position="9"/>
        <end position="245"/>
    </location>
</feature>
<dbReference type="HOGENOM" id="CLU_037430_4_0_11"/>
<dbReference type="OrthoDB" id="9802602at2"/>
<dbReference type="NCBIfam" id="NF001913">
    <property type="entry name" value="PRK00696.1"/>
    <property type="match status" value="1"/>
</dbReference>
<dbReference type="Pfam" id="PF00549">
    <property type="entry name" value="Ligase_CoA"/>
    <property type="match status" value="1"/>
</dbReference>
<protein>
    <recommendedName>
        <fullName evidence="8">Succinate--CoA ligase [ADP-forming] subunit beta</fullName>
        <ecNumber evidence="8">6.2.1.5</ecNumber>
    </recommendedName>
    <alternativeName>
        <fullName evidence="8">Succinyl-CoA synthetase subunit beta</fullName>
        <shortName evidence="8">SCS-beta</shortName>
    </alternativeName>
</protein>
<evidence type="ECO:0000256" key="7">
    <source>
        <dbReference type="ARBA" id="ARBA00022842"/>
    </source>
</evidence>
<comment type="catalytic activity">
    <reaction evidence="8">
        <text>succinate + ATP + CoA = succinyl-CoA + ADP + phosphate</text>
        <dbReference type="Rhea" id="RHEA:17661"/>
        <dbReference type="ChEBI" id="CHEBI:30031"/>
        <dbReference type="ChEBI" id="CHEBI:30616"/>
        <dbReference type="ChEBI" id="CHEBI:43474"/>
        <dbReference type="ChEBI" id="CHEBI:57287"/>
        <dbReference type="ChEBI" id="CHEBI:57292"/>
        <dbReference type="ChEBI" id="CHEBI:456216"/>
        <dbReference type="EC" id="6.2.1.5"/>
    </reaction>
</comment>
<proteinExistence type="inferred from homology"/>
<dbReference type="InterPro" id="IPR005809">
    <property type="entry name" value="Succ_CoA_ligase-like_bsu"/>
</dbReference>
<feature type="binding site" evidence="8">
    <location>
        <position position="248"/>
    </location>
    <ligand>
        <name>substrate</name>
        <note>ligand shared with subunit alpha</note>
    </ligand>
</feature>
<keyword evidence="3 8" id="KW-0436">Ligase</keyword>
<dbReference type="NCBIfam" id="TIGR01016">
    <property type="entry name" value="sucCoAbeta"/>
    <property type="match status" value="1"/>
</dbReference>
<keyword evidence="4 8" id="KW-0479">Metal-binding</keyword>
<dbReference type="PANTHER" id="PTHR11815">
    <property type="entry name" value="SUCCINYL-COA SYNTHETASE BETA CHAIN"/>
    <property type="match status" value="1"/>
</dbReference>